<evidence type="ECO:0000313" key="6">
    <source>
        <dbReference type="Proteomes" id="UP000544872"/>
    </source>
</evidence>
<dbReference type="SUPFAM" id="SSF46689">
    <property type="entry name" value="Homeodomain-like"/>
    <property type="match status" value="2"/>
</dbReference>
<evidence type="ECO:0000256" key="1">
    <source>
        <dbReference type="ARBA" id="ARBA00023015"/>
    </source>
</evidence>
<evidence type="ECO:0000313" key="5">
    <source>
        <dbReference type="EMBL" id="MBB6212124.1"/>
    </source>
</evidence>
<dbReference type="InterPro" id="IPR050204">
    <property type="entry name" value="AraC_XylS_family_regulators"/>
</dbReference>
<keyword evidence="3" id="KW-0804">Transcription</keyword>
<evidence type="ECO:0000256" key="3">
    <source>
        <dbReference type="ARBA" id="ARBA00023163"/>
    </source>
</evidence>
<dbReference type="RefSeq" id="WP_184265520.1">
    <property type="nucleotide sequence ID" value="NZ_JACIIX010000017.1"/>
</dbReference>
<keyword evidence="6" id="KW-1185">Reference proteome</keyword>
<dbReference type="AlphaFoldDB" id="A0A7W9ZKX9"/>
<reference evidence="5 6" key="1">
    <citation type="submission" date="2020-08" db="EMBL/GenBank/DDBJ databases">
        <title>Genomic Encyclopedia of Type Strains, Phase IV (KMG-IV): sequencing the most valuable type-strain genomes for metagenomic binning, comparative biology and taxonomic classification.</title>
        <authorList>
            <person name="Goeker M."/>
        </authorList>
    </citation>
    <scope>NUCLEOTIDE SEQUENCE [LARGE SCALE GENOMIC DNA]</scope>
    <source>
        <strain evidence="5 6">DSM 11590</strain>
    </source>
</reference>
<keyword evidence="1" id="KW-0805">Transcription regulation</keyword>
<dbReference type="PROSITE" id="PS01124">
    <property type="entry name" value="HTH_ARAC_FAMILY_2"/>
    <property type="match status" value="1"/>
</dbReference>
<dbReference type="PANTHER" id="PTHR46796:SF2">
    <property type="entry name" value="TRANSCRIPTIONAL REGULATORY PROTEIN"/>
    <property type="match status" value="1"/>
</dbReference>
<dbReference type="InterPro" id="IPR037923">
    <property type="entry name" value="HTH-like"/>
</dbReference>
<evidence type="ECO:0000259" key="4">
    <source>
        <dbReference type="PROSITE" id="PS01124"/>
    </source>
</evidence>
<gene>
    <name evidence="5" type="ORF">FHS48_003572</name>
</gene>
<comment type="caution">
    <text evidence="5">The sequence shown here is derived from an EMBL/GenBank/DDBJ whole genome shotgun (WGS) entry which is preliminary data.</text>
</comment>
<dbReference type="Proteomes" id="UP000544872">
    <property type="component" value="Unassembled WGS sequence"/>
</dbReference>
<dbReference type="GO" id="GO:0043565">
    <property type="term" value="F:sequence-specific DNA binding"/>
    <property type="evidence" value="ECO:0007669"/>
    <property type="project" value="InterPro"/>
</dbReference>
<dbReference type="EMBL" id="JACIIX010000017">
    <property type="protein sequence ID" value="MBB6212124.1"/>
    <property type="molecule type" value="Genomic_DNA"/>
</dbReference>
<dbReference type="GO" id="GO:0003700">
    <property type="term" value="F:DNA-binding transcription factor activity"/>
    <property type="evidence" value="ECO:0007669"/>
    <property type="project" value="InterPro"/>
</dbReference>
<dbReference type="SMART" id="SM00342">
    <property type="entry name" value="HTH_ARAC"/>
    <property type="match status" value="1"/>
</dbReference>
<feature type="domain" description="HTH araC/xylS-type" evidence="4">
    <location>
        <begin position="176"/>
        <end position="273"/>
    </location>
</feature>
<dbReference type="Gene3D" id="1.10.10.60">
    <property type="entry name" value="Homeodomain-like"/>
    <property type="match status" value="1"/>
</dbReference>
<accession>A0A7W9ZKX9</accession>
<dbReference type="Pfam" id="PF02311">
    <property type="entry name" value="AraC_binding"/>
    <property type="match status" value="1"/>
</dbReference>
<evidence type="ECO:0000256" key="2">
    <source>
        <dbReference type="ARBA" id="ARBA00023125"/>
    </source>
</evidence>
<dbReference type="InterPro" id="IPR003313">
    <property type="entry name" value="AraC-bd"/>
</dbReference>
<dbReference type="SUPFAM" id="SSF51215">
    <property type="entry name" value="Regulatory protein AraC"/>
    <property type="match status" value="1"/>
</dbReference>
<dbReference type="InterPro" id="IPR009057">
    <property type="entry name" value="Homeodomain-like_sf"/>
</dbReference>
<sequence length="275" mass="29437">MSARAIHPLPVSGPARLRQGIQAVAADTAFRFGRHSHDQFGFGLIRRGAQTSASGRGTVEAGAGDLITVNPGEVHDGSPLEETGRAWQMLYLDPQTVAGLLAETGGPDRQREFHHPVIRDTRLVRPFLSTFGALTAAPDPDGSDLGTLAVEERLIPLLTALLVPGSDRRGTPAGIAAARSRIDDDPAAPLTLETLATEAGLSRFHLIRAFRRHTGLTPHAYVVQRRIQQARRMILRGAALADTAAACGFADQSHMTRQFVRMYGLPPGALAQLAD</sequence>
<organism evidence="5 6">
    <name type="scientific">Novispirillum itersonii</name>
    <name type="common">Aquaspirillum itersonii</name>
    <dbReference type="NCBI Taxonomy" id="189"/>
    <lineage>
        <taxon>Bacteria</taxon>
        <taxon>Pseudomonadati</taxon>
        <taxon>Pseudomonadota</taxon>
        <taxon>Alphaproteobacteria</taxon>
        <taxon>Rhodospirillales</taxon>
        <taxon>Novispirillaceae</taxon>
        <taxon>Novispirillum</taxon>
    </lineage>
</organism>
<protein>
    <submittedName>
        <fullName evidence="5">AraC-like DNA-binding protein</fullName>
    </submittedName>
</protein>
<dbReference type="Pfam" id="PF12833">
    <property type="entry name" value="HTH_18"/>
    <property type="match status" value="1"/>
</dbReference>
<keyword evidence="2 5" id="KW-0238">DNA-binding</keyword>
<name>A0A7W9ZKX9_NOVIT</name>
<dbReference type="PANTHER" id="PTHR46796">
    <property type="entry name" value="HTH-TYPE TRANSCRIPTIONAL ACTIVATOR RHAS-RELATED"/>
    <property type="match status" value="1"/>
</dbReference>
<dbReference type="InterPro" id="IPR018060">
    <property type="entry name" value="HTH_AraC"/>
</dbReference>
<proteinExistence type="predicted"/>